<feature type="domain" description="Polymerase nucleotidyl transferase" evidence="1">
    <location>
        <begin position="27"/>
        <end position="53"/>
    </location>
</feature>
<dbReference type="GO" id="GO:0016779">
    <property type="term" value="F:nucleotidyltransferase activity"/>
    <property type="evidence" value="ECO:0007669"/>
    <property type="project" value="InterPro"/>
</dbReference>
<sequence length="230" mass="26237">MDLEKWLADWTACVDGIFEERIRFLGIQGSYGRGEATAESDIDVVLLLDGLQLEDLQAYDEAVSALPMREKLCGFVGGWEELMHWDKADLFQFIQDTTPLRGSLDALWCEITKEDIQRAVHKGACDLYHGCVHNFLHEKDGEMLKAFYKGALFVVQAVVYLQKGVYGKKRTDLEQMAEGMEKEILSMAKELKGQNEISRELFEQGSRLLLCWTGRLIKEEKSKPPVERVV</sequence>
<organism evidence="2 3">
    <name type="scientific">Anaerotignum lactatifermentans</name>
    <dbReference type="NCBI Taxonomy" id="160404"/>
    <lineage>
        <taxon>Bacteria</taxon>
        <taxon>Bacillati</taxon>
        <taxon>Bacillota</taxon>
        <taxon>Clostridia</taxon>
        <taxon>Lachnospirales</taxon>
        <taxon>Anaerotignaceae</taxon>
        <taxon>Anaerotignum</taxon>
    </lineage>
</organism>
<accession>A0A1Y3U3C8</accession>
<dbReference type="Gene3D" id="3.30.460.10">
    <property type="entry name" value="Beta Polymerase, domain 2"/>
    <property type="match status" value="1"/>
</dbReference>
<name>A0A1Y3U3C8_9FIRM</name>
<dbReference type="RefSeq" id="WP_087989639.1">
    <property type="nucleotide sequence ID" value="NZ_NFHM01000016.1"/>
</dbReference>
<dbReference type="EMBL" id="NFHM01000016">
    <property type="protein sequence ID" value="OUN41728.1"/>
    <property type="molecule type" value="Genomic_DNA"/>
</dbReference>
<dbReference type="AlphaFoldDB" id="A0A1Y3U3C8"/>
<evidence type="ECO:0000313" key="2">
    <source>
        <dbReference type="EMBL" id="OUN41728.1"/>
    </source>
</evidence>
<evidence type="ECO:0000313" key="3">
    <source>
        <dbReference type="Proteomes" id="UP000195455"/>
    </source>
</evidence>
<reference evidence="3" key="1">
    <citation type="submission" date="2017-04" db="EMBL/GenBank/DDBJ databases">
        <title>Function of individual gut microbiota members based on whole genome sequencing of pure cultures obtained from chicken caecum.</title>
        <authorList>
            <person name="Medvecky M."/>
            <person name="Cejkova D."/>
            <person name="Polansky O."/>
            <person name="Karasova D."/>
            <person name="Kubasova T."/>
            <person name="Cizek A."/>
            <person name="Rychlik I."/>
        </authorList>
    </citation>
    <scope>NUCLEOTIDE SEQUENCE [LARGE SCALE GENOMIC DNA]</scope>
    <source>
        <strain evidence="3">An75</strain>
    </source>
</reference>
<protein>
    <recommendedName>
        <fullName evidence="1">Polymerase nucleotidyl transferase domain-containing protein</fullName>
    </recommendedName>
</protein>
<evidence type="ECO:0000259" key="1">
    <source>
        <dbReference type="Pfam" id="PF01909"/>
    </source>
</evidence>
<dbReference type="InterPro" id="IPR043519">
    <property type="entry name" value="NT_sf"/>
</dbReference>
<dbReference type="Pfam" id="PF01909">
    <property type="entry name" value="NTP_transf_2"/>
    <property type="match status" value="1"/>
</dbReference>
<comment type="caution">
    <text evidence="2">The sequence shown here is derived from an EMBL/GenBank/DDBJ whole genome shotgun (WGS) entry which is preliminary data.</text>
</comment>
<dbReference type="InterPro" id="IPR002934">
    <property type="entry name" value="Polymerase_NTP_transf_dom"/>
</dbReference>
<dbReference type="CDD" id="cd05403">
    <property type="entry name" value="NT_KNTase_like"/>
    <property type="match status" value="1"/>
</dbReference>
<dbReference type="Proteomes" id="UP000195455">
    <property type="component" value="Unassembled WGS sequence"/>
</dbReference>
<proteinExistence type="predicted"/>
<gene>
    <name evidence="2" type="ORF">B5G26_10890</name>
</gene>
<dbReference type="SUPFAM" id="SSF81301">
    <property type="entry name" value="Nucleotidyltransferase"/>
    <property type="match status" value="1"/>
</dbReference>